<dbReference type="SUPFAM" id="SSF48403">
    <property type="entry name" value="Ankyrin repeat"/>
    <property type="match status" value="1"/>
</dbReference>
<dbReference type="Pfam" id="PF00023">
    <property type="entry name" value="Ank"/>
    <property type="match status" value="1"/>
</dbReference>
<feature type="repeat" description="ANK" evidence="3">
    <location>
        <begin position="111"/>
        <end position="143"/>
    </location>
</feature>
<feature type="repeat" description="ANK" evidence="3">
    <location>
        <begin position="248"/>
        <end position="281"/>
    </location>
</feature>
<dbReference type="EMBL" id="JAQQWI010000013">
    <property type="protein sequence ID" value="KAK8013385.1"/>
    <property type="molecule type" value="Genomic_DNA"/>
</dbReference>
<dbReference type="SMART" id="SM00248">
    <property type="entry name" value="ANK"/>
    <property type="match status" value="5"/>
</dbReference>
<evidence type="ECO:0008006" key="6">
    <source>
        <dbReference type="Google" id="ProtNLM"/>
    </source>
</evidence>
<sequence>MLLSLPVEILTEITCQSGLDPADHAHLASLHSALYQIVIPHLYKNDIQHGSSHCVFWAAKTGSLRTLTKALDYGADPNIVGPDETDTGDILQIYANVQRLYHRRNDWVNKEYGTPLHLAAKGGHDNVVTALLDAGANVHAVSRGLCYCRIHGTHGVELDFDLDEDEPTFPLPNWLPLHHAVCNGHVSTANLLLDRGAPLQMCYEPRGLPWLLPKLPSLVHCAAANGLETLVQRAIDTDIGTALRGQSDLDSPLHYACETWNSKGVIERLVSAGHNLNMTGCISREPPLFRALELNNYAAALHLLRAGARTRRVRLFARGRRPAMPLLHRAAAPIPTSGIVELLVPRAEL</sequence>
<dbReference type="PROSITE" id="PS50088">
    <property type="entry name" value="ANK_REPEAT"/>
    <property type="match status" value="3"/>
</dbReference>
<dbReference type="Gene3D" id="1.25.40.20">
    <property type="entry name" value="Ankyrin repeat-containing domain"/>
    <property type="match status" value="2"/>
</dbReference>
<gene>
    <name evidence="4" type="ORF">PG991_008978</name>
</gene>
<evidence type="ECO:0000256" key="2">
    <source>
        <dbReference type="ARBA" id="ARBA00023043"/>
    </source>
</evidence>
<name>A0ABR1RKQ0_9PEZI</name>
<dbReference type="PANTHER" id="PTHR24189">
    <property type="entry name" value="MYOTROPHIN"/>
    <property type="match status" value="1"/>
</dbReference>
<dbReference type="InterPro" id="IPR002110">
    <property type="entry name" value="Ankyrin_rpt"/>
</dbReference>
<organism evidence="4 5">
    <name type="scientific">Apiospora marii</name>
    <dbReference type="NCBI Taxonomy" id="335849"/>
    <lineage>
        <taxon>Eukaryota</taxon>
        <taxon>Fungi</taxon>
        <taxon>Dikarya</taxon>
        <taxon>Ascomycota</taxon>
        <taxon>Pezizomycotina</taxon>
        <taxon>Sordariomycetes</taxon>
        <taxon>Xylariomycetidae</taxon>
        <taxon>Amphisphaeriales</taxon>
        <taxon>Apiosporaceae</taxon>
        <taxon>Apiospora</taxon>
    </lineage>
</organism>
<dbReference type="InterPro" id="IPR036770">
    <property type="entry name" value="Ankyrin_rpt-contain_sf"/>
</dbReference>
<feature type="repeat" description="ANK" evidence="3">
    <location>
        <begin position="172"/>
        <end position="204"/>
    </location>
</feature>
<evidence type="ECO:0000256" key="3">
    <source>
        <dbReference type="PROSITE-ProRule" id="PRU00023"/>
    </source>
</evidence>
<comment type="caution">
    <text evidence="4">The sequence shown here is derived from an EMBL/GenBank/DDBJ whole genome shotgun (WGS) entry which is preliminary data.</text>
</comment>
<dbReference type="PROSITE" id="PS50297">
    <property type="entry name" value="ANK_REP_REGION"/>
    <property type="match status" value="2"/>
</dbReference>
<evidence type="ECO:0000313" key="4">
    <source>
        <dbReference type="EMBL" id="KAK8013385.1"/>
    </source>
</evidence>
<evidence type="ECO:0000313" key="5">
    <source>
        <dbReference type="Proteomes" id="UP001396898"/>
    </source>
</evidence>
<keyword evidence="1" id="KW-0677">Repeat</keyword>
<dbReference type="PANTHER" id="PTHR24189:SF50">
    <property type="entry name" value="ANKYRIN REPEAT AND SOCS BOX PROTEIN 2"/>
    <property type="match status" value="1"/>
</dbReference>
<reference evidence="4 5" key="1">
    <citation type="submission" date="2023-01" db="EMBL/GenBank/DDBJ databases">
        <title>Analysis of 21 Apiospora genomes using comparative genomics revels a genus with tremendous synthesis potential of carbohydrate active enzymes and secondary metabolites.</title>
        <authorList>
            <person name="Sorensen T."/>
        </authorList>
    </citation>
    <scope>NUCLEOTIDE SEQUENCE [LARGE SCALE GENOMIC DNA]</scope>
    <source>
        <strain evidence="4 5">CBS 20057</strain>
    </source>
</reference>
<keyword evidence="2 3" id="KW-0040">ANK repeat</keyword>
<accession>A0ABR1RKQ0</accession>
<dbReference type="InterPro" id="IPR050745">
    <property type="entry name" value="Multifunctional_regulatory"/>
</dbReference>
<proteinExistence type="predicted"/>
<evidence type="ECO:0000256" key="1">
    <source>
        <dbReference type="ARBA" id="ARBA00022737"/>
    </source>
</evidence>
<dbReference type="Proteomes" id="UP001396898">
    <property type="component" value="Unassembled WGS sequence"/>
</dbReference>
<protein>
    <recommendedName>
        <fullName evidence="6">Ankyrin</fullName>
    </recommendedName>
</protein>
<dbReference type="Pfam" id="PF12796">
    <property type="entry name" value="Ank_2"/>
    <property type="match status" value="1"/>
</dbReference>
<keyword evidence="5" id="KW-1185">Reference proteome</keyword>